<keyword evidence="2" id="KW-1185">Reference proteome</keyword>
<dbReference type="Proteomes" id="UP000799118">
    <property type="component" value="Unassembled WGS sequence"/>
</dbReference>
<accession>A0A6A4GWK8</accession>
<gene>
    <name evidence="1" type="ORF">BT96DRAFT_834837</name>
</gene>
<organism evidence="1 2">
    <name type="scientific">Gymnopus androsaceus JB14</name>
    <dbReference type="NCBI Taxonomy" id="1447944"/>
    <lineage>
        <taxon>Eukaryota</taxon>
        <taxon>Fungi</taxon>
        <taxon>Dikarya</taxon>
        <taxon>Basidiomycota</taxon>
        <taxon>Agaricomycotina</taxon>
        <taxon>Agaricomycetes</taxon>
        <taxon>Agaricomycetidae</taxon>
        <taxon>Agaricales</taxon>
        <taxon>Marasmiineae</taxon>
        <taxon>Omphalotaceae</taxon>
        <taxon>Gymnopus</taxon>
    </lineage>
</organism>
<dbReference type="EMBL" id="ML769695">
    <property type="protein sequence ID" value="KAE9389484.1"/>
    <property type="molecule type" value="Genomic_DNA"/>
</dbReference>
<dbReference type="AlphaFoldDB" id="A0A6A4GWK8"/>
<sequence>QCVPTVEFDLEQGQHVLEHNGAHLLHNSTIDRSTEPCGLCLRPSSLCRIYLKKNCGRKSNFQINLRKSKCTNLAKFSYKTATTSSKTSPCSNVPLLCDLCGGIGAAAVWRYNMKHHLMNVHPTVDLVQYQHLWVLSMVEVDGMQELWRNRKKSKRKKAKALTKDLPAFRVSVSQISLFHYILSMTYFILLS</sequence>
<dbReference type="OrthoDB" id="2953545at2759"/>
<proteinExistence type="predicted"/>
<reference evidence="1" key="1">
    <citation type="journal article" date="2019" name="Environ. Microbiol.">
        <title>Fungal ecological strategies reflected in gene transcription - a case study of two litter decomposers.</title>
        <authorList>
            <person name="Barbi F."/>
            <person name="Kohler A."/>
            <person name="Barry K."/>
            <person name="Baskaran P."/>
            <person name="Daum C."/>
            <person name="Fauchery L."/>
            <person name="Ihrmark K."/>
            <person name="Kuo A."/>
            <person name="LaButti K."/>
            <person name="Lipzen A."/>
            <person name="Morin E."/>
            <person name="Grigoriev I.V."/>
            <person name="Henrissat B."/>
            <person name="Lindahl B."/>
            <person name="Martin F."/>
        </authorList>
    </citation>
    <scope>NUCLEOTIDE SEQUENCE</scope>
    <source>
        <strain evidence="1">JB14</strain>
    </source>
</reference>
<name>A0A6A4GWK8_9AGAR</name>
<evidence type="ECO:0000313" key="2">
    <source>
        <dbReference type="Proteomes" id="UP000799118"/>
    </source>
</evidence>
<protein>
    <submittedName>
        <fullName evidence="1">Uncharacterized protein</fullName>
    </submittedName>
</protein>
<evidence type="ECO:0000313" key="1">
    <source>
        <dbReference type="EMBL" id="KAE9389484.1"/>
    </source>
</evidence>
<feature type="non-terminal residue" evidence="1">
    <location>
        <position position="1"/>
    </location>
</feature>